<evidence type="ECO:0000313" key="3">
    <source>
        <dbReference type="Proteomes" id="UP000315700"/>
    </source>
</evidence>
<evidence type="ECO:0008006" key="4">
    <source>
        <dbReference type="Google" id="ProtNLM"/>
    </source>
</evidence>
<dbReference type="AlphaFoldDB" id="A0A517S9U1"/>
<name>A0A517S9U1_9PLAN</name>
<dbReference type="InParanoid" id="A0A517S9U1"/>
<reference evidence="2 3" key="1">
    <citation type="submission" date="2019-02" db="EMBL/GenBank/DDBJ databases">
        <title>Deep-cultivation of Planctomycetes and their phenomic and genomic characterization uncovers novel biology.</title>
        <authorList>
            <person name="Wiegand S."/>
            <person name="Jogler M."/>
            <person name="Boedeker C."/>
            <person name="Pinto D."/>
            <person name="Vollmers J."/>
            <person name="Rivas-Marin E."/>
            <person name="Kohn T."/>
            <person name="Peeters S.H."/>
            <person name="Heuer A."/>
            <person name="Rast P."/>
            <person name="Oberbeckmann S."/>
            <person name="Bunk B."/>
            <person name="Jeske O."/>
            <person name="Meyerdierks A."/>
            <person name="Storesund J.E."/>
            <person name="Kallscheuer N."/>
            <person name="Luecker S."/>
            <person name="Lage O.M."/>
            <person name="Pohl T."/>
            <person name="Merkel B.J."/>
            <person name="Hornburger P."/>
            <person name="Mueller R.-W."/>
            <person name="Bruemmer F."/>
            <person name="Labrenz M."/>
            <person name="Spormann A.M."/>
            <person name="Op den Camp H."/>
            <person name="Overmann J."/>
            <person name="Amann R."/>
            <person name="Jetten M.S.M."/>
            <person name="Mascher T."/>
            <person name="Medema M.H."/>
            <person name="Devos D.P."/>
            <person name="Kaster A.-K."/>
            <person name="Ovreas L."/>
            <person name="Rohde M."/>
            <person name="Galperin M.Y."/>
            <person name="Jogler C."/>
        </authorList>
    </citation>
    <scope>NUCLEOTIDE SEQUENCE [LARGE SCALE GENOMIC DNA]</scope>
    <source>
        <strain evidence="2 3">Pan44</strain>
    </source>
</reference>
<evidence type="ECO:0000256" key="1">
    <source>
        <dbReference type="SAM" id="SignalP"/>
    </source>
</evidence>
<gene>
    <name evidence="2" type="ORF">Pan44_09130</name>
</gene>
<keyword evidence="3" id="KW-1185">Reference proteome</keyword>
<feature type="chain" id="PRO_5021711789" description="Cytochrome c domain-containing protein" evidence="1">
    <location>
        <begin position="23"/>
        <end position="435"/>
    </location>
</feature>
<evidence type="ECO:0000313" key="2">
    <source>
        <dbReference type="EMBL" id="QDT52900.1"/>
    </source>
</evidence>
<dbReference type="RefSeq" id="WP_197453843.1">
    <property type="nucleotide sequence ID" value="NZ_CP036271.1"/>
</dbReference>
<dbReference type="Proteomes" id="UP000315700">
    <property type="component" value="Chromosome"/>
</dbReference>
<sequence precursor="true">MRTISTCLCLALAILTGKMLRAAEGFDLPPVSYSSAAAENPVTALQTRIDSGQAAMNHDDRLGYLQSVLDELKIPVDSQVLVFSQTSLQRHLITPETPRAIYFNDDVYLGYCNNGEVLEISTADSRLGTVFYTLNQQRAGKPQMIRQTDQCLQCHHSSRTESVPGHLVRSLFVGKSGVPIYSGGSYTVDHTTPLENRWGGWYVTGTHGDQKHLGNLVVPTSDVPATVDNSTGHNQAEVPASVLKSAYLSPHSDLVAHLVLDHQVLVHNRITRASFTTRQALAADAEMRKILGETEDKLLDSTVRRIENAGEDLVEAILFVDEARLTSPVTGTSGFRESFSRRGPCDSKGRSLRDFDLTTRMFKHPCSYLIGSESFRKLPAEMLRFVWSRLHGVLVNGDDAKKYAHLSANDRKAIVEILVETEPESTADWRGVSTE</sequence>
<feature type="signal peptide" evidence="1">
    <location>
        <begin position="1"/>
        <end position="22"/>
    </location>
</feature>
<keyword evidence="1" id="KW-0732">Signal</keyword>
<organism evidence="2 3">
    <name type="scientific">Caulifigura coniformis</name>
    <dbReference type="NCBI Taxonomy" id="2527983"/>
    <lineage>
        <taxon>Bacteria</taxon>
        <taxon>Pseudomonadati</taxon>
        <taxon>Planctomycetota</taxon>
        <taxon>Planctomycetia</taxon>
        <taxon>Planctomycetales</taxon>
        <taxon>Planctomycetaceae</taxon>
        <taxon>Caulifigura</taxon>
    </lineage>
</organism>
<proteinExistence type="predicted"/>
<accession>A0A517S9U1</accession>
<protein>
    <recommendedName>
        <fullName evidence="4">Cytochrome c domain-containing protein</fullName>
    </recommendedName>
</protein>
<dbReference type="EMBL" id="CP036271">
    <property type="protein sequence ID" value="QDT52900.1"/>
    <property type="molecule type" value="Genomic_DNA"/>
</dbReference>
<dbReference type="KEGG" id="ccos:Pan44_09130"/>